<dbReference type="PANTHER" id="PTHR35936:SF19">
    <property type="entry name" value="AMINO-ACID-BINDING PROTEIN YXEM-RELATED"/>
    <property type="match status" value="1"/>
</dbReference>
<dbReference type="Gene3D" id="3.40.190.10">
    <property type="entry name" value="Periplasmic binding protein-like II"/>
    <property type="match status" value="2"/>
</dbReference>
<organism evidence="1 2">
    <name type="scientific">Owenia fusiformis</name>
    <name type="common">Polychaete worm</name>
    <dbReference type="NCBI Taxonomy" id="6347"/>
    <lineage>
        <taxon>Eukaryota</taxon>
        <taxon>Metazoa</taxon>
        <taxon>Spiralia</taxon>
        <taxon>Lophotrochozoa</taxon>
        <taxon>Annelida</taxon>
        <taxon>Polychaeta</taxon>
        <taxon>Sedentaria</taxon>
        <taxon>Canalipalpata</taxon>
        <taxon>Sabellida</taxon>
        <taxon>Oweniida</taxon>
        <taxon>Oweniidae</taxon>
        <taxon>Owenia</taxon>
    </lineage>
</organism>
<proteinExistence type="predicted"/>
<sequence length="278" mass="31294">MELTILLLLVGVTQACIRLPNEPSKVPPTNSTTDNKKDKIYLFATEGNWKPYTFQDETSGDSVGFFHDLIAAVCSHCDKKCDTVFIDDHLDKCFNQEELTSSGLMDRHFDACVGWVPIRDILNILNFTSPFLSVDKSRMFTRPGSGVSSVMDIPGKSIGFRQFWFMDKYCARRNGFQVADSDVLEIRIEDGWQDVIQALNEEKVDVVVIPEGTSGTESLVPIGDAFECAEVGYGLIHRKDVQMSWFGECLRDNNRKTGMFQSLCNHWGVDNCFNIGTM</sequence>
<evidence type="ECO:0000313" key="2">
    <source>
        <dbReference type="Proteomes" id="UP000749559"/>
    </source>
</evidence>
<keyword evidence="2" id="KW-1185">Reference proteome</keyword>
<dbReference type="Proteomes" id="UP000749559">
    <property type="component" value="Unassembled WGS sequence"/>
</dbReference>
<dbReference type="PANTHER" id="PTHR35936">
    <property type="entry name" value="MEMBRANE-BOUND LYTIC MUREIN TRANSGLYCOSYLASE F"/>
    <property type="match status" value="1"/>
</dbReference>
<dbReference type="EMBL" id="CAIIXF020000007">
    <property type="protein sequence ID" value="CAH1789478.1"/>
    <property type="molecule type" value="Genomic_DNA"/>
</dbReference>
<protein>
    <recommendedName>
        <fullName evidence="3">Solute-binding protein family 3/N-terminal domain-containing protein</fullName>
    </recommendedName>
</protein>
<gene>
    <name evidence="1" type="ORF">OFUS_LOCUS14827</name>
</gene>
<reference evidence="1" key="1">
    <citation type="submission" date="2022-03" db="EMBL/GenBank/DDBJ databases">
        <authorList>
            <person name="Martin C."/>
        </authorList>
    </citation>
    <scope>NUCLEOTIDE SEQUENCE</scope>
</reference>
<name>A0A8J1TRR6_OWEFU</name>
<dbReference type="AlphaFoldDB" id="A0A8J1TRR6"/>
<comment type="caution">
    <text evidence="1">The sequence shown here is derived from an EMBL/GenBank/DDBJ whole genome shotgun (WGS) entry which is preliminary data.</text>
</comment>
<evidence type="ECO:0000313" key="1">
    <source>
        <dbReference type="EMBL" id="CAH1789478.1"/>
    </source>
</evidence>
<accession>A0A8J1TRR6</accession>
<evidence type="ECO:0008006" key="3">
    <source>
        <dbReference type="Google" id="ProtNLM"/>
    </source>
</evidence>
<dbReference type="SUPFAM" id="SSF53850">
    <property type="entry name" value="Periplasmic binding protein-like II"/>
    <property type="match status" value="1"/>
</dbReference>